<gene>
    <name evidence="1" type="ORF">VSF3289_00402</name>
</gene>
<comment type="caution">
    <text evidence="1">The sequence shown here is derived from an EMBL/GenBank/DDBJ whole genome shotgun (WGS) entry which is preliminary data.</text>
</comment>
<sequence length="76" mass="9125">MNIPMQPDMPYLPVDEFARRWGVTPQSVRNMVHEGKLPIKKKKRGEKKVYINMLVLWEHAQADAEECYRDNFFRVF</sequence>
<accession>A0A1E3WKX2</accession>
<dbReference type="OrthoDB" id="5882137at2"/>
<dbReference type="AlphaFoldDB" id="A0A1E3WKX2"/>
<dbReference type="EMBL" id="MDCJ01000002">
    <property type="protein sequence ID" value="ODS10147.1"/>
    <property type="molecule type" value="Genomic_DNA"/>
</dbReference>
<protein>
    <recommendedName>
        <fullName evidence="3">Helix-turn-helix domain-containing protein</fullName>
    </recommendedName>
</protein>
<name>A0A1E3WKX2_9VIBR</name>
<evidence type="ECO:0008006" key="3">
    <source>
        <dbReference type="Google" id="ProtNLM"/>
    </source>
</evidence>
<evidence type="ECO:0000313" key="2">
    <source>
        <dbReference type="Proteomes" id="UP000095131"/>
    </source>
</evidence>
<dbReference type="Gene3D" id="6.10.200.10">
    <property type="entry name" value="Regulatory phage protein Cox"/>
    <property type="match status" value="1"/>
</dbReference>
<proteinExistence type="predicted"/>
<reference evidence="1 2" key="1">
    <citation type="submission" date="2016-08" db="EMBL/GenBank/DDBJ databases">
        <title>Genome sequencing of Vibrio scophthalmi strain FP3289, an isolated from Paralichthys olivaceus.</title>
        <authorList>
            <person name="Han H.-J."/>
        </authorList>
    </citation>
    <scope>NUCLEOTIDE SEQUENCE [LARGE SCALE GENOMIC DNA]</scope>
    <source>
        <strain evidence="1 2">FP3289</strain>
    </source>
</reference>
<dbReference type="Proteomes" id="UP000095131">
    <property type="component" value="Unassembled WGS sequence"/>
</dbReference>
<dbReference type="InterPro" id="IPR038147">
    <property type="entry name" value="Cox_sf"/>
</dbReference>
<dbReference type="RefSeq" id="WP_069445958.1">
    <property type="nucleotide sequence ID" value="NZ_MDCJ01000002.1"/>
</dbReference>
<dbReference type="PATRIC" id="fig|45658.8.peg.389"/>
<evidence type="ECO:0000313" key="1">
    <source>
        <dbReference type="EMBL" id="ODS10147.1"/>
    </source>
</evidence>
<organism evidence="1 2">
    <name type="scientific">Vibrio scophthalmi</name>
    <dbReference type="NCBI Taxonomy" id="45658"/>
    <lineage>
        <taxon>Bacteria</taxon>
        <taxon>Pseudomonadati</taxon>
        <taxon>Pseudomonadota</taxon>
        <taxon>Gammaproteobacteria</taxon>
        <taxon>Vibrionales</taxon>
        <taxon>Vibrionaceae</taxon>
        <taxon>Vibrio</taxon>
    </lineage>
</organism>